<dbReference type="Proteomes" id="UP000215335">
    <property type="component" value="Unassembled WGS sequence"/>
</dbReference>
<organism evidence="1 2">
    <name type="scientific">Trichomalopsis sarcophagae</name>
    <dbReference type="NCBI Taxonomy" id="543379"/>
    <lineage>
        <taxon>Eukaryota</taxon>
        <taxon>Metazoa</taxon>
        <taxon>Ecdysozoa</taxon>
        <taxon>Arthropoda</taxon>
        <taxon>Hexapoda</taxon>
        <taxon>Insecta</taxon>
        <taxon>Pterygota</taxon>
        <taxon>Neoptera</taxon>
        <taxon>Endopterygota</taxon>
        <taxon>Hymenoptera</taxon>
        <taxon>Apocrita</taxon>
        <taxon>Proctotrupomorpha</taxon>
        <taxon>Chalcidoidea</taxon>
        <taxon>Pteromalidae</taxon>
        <taxon>Pteromalinae</taxon>
        <taxon>Trichomalopsis</taxon>
    </lineage>
</organism>
<dbReference type="OrthoDB" id="1577640at2759"/>
<proteinExistence type="predicted"/>
<protein>
    <submittedName>
        <fullName evidence="1">Uncharacterized protein</fullName>
    </submittedName>
</protein>
<gene>
    <name evidence="1" type="ORF">TSAR_005353</name>
</gene>
<comment type="caution">
    <text evidence="1">The sequence shown here is derived from an EMBL/GenBank/DDBJ whole genome shotgun (WGS) entry which is preliminary data.</text>
</comment>
<evidence type="ECO:0000313" key="1">
    <source>
        <dbReference type="EMBL" id="OXU22645.1"/>
    </source>
</evidence>
<dbReference type="AlphaFoldDB" id="A0A232EWB8"/>
<name>A0A232EWB8_9HYME</name>
<reference evidence="1 2" key="1">
    <citation type="journal article" date="2017" name="Curr. Biol.">
        <title>The Evolution of Venom by Co-option of Single-Copy Genes.</title>
        <authorList>
            <person name="Martinson E.O."/>
            <person name="Mrinalini"/>
            <person name="Kelkar Y.D."/>
            <person name="Chang C.H."/>
            <person name="Werren J.H."/>
        </authorList>
    </citation>
    <scope>NUCLEOTIDE SEQUENCE [LARGE SCALE GENOMIC DNA]</scope>
    <source>
        <strain evidence="1 2">Alberta</strain>
        <tissue evidence="1">Whole body</tissue>
    </source>
</reference>
<dbReference type="InterPro" id="IPR036770">
    <property type="entry name" value="Ankyrin_rpt-contain_sf"/>
</dbReference>
<dbReference type="SUPFAM" id="SSF48403">
    <property type="entry name" value="Ankyrin repeat"/>
    <property type="match status" value="1"/>
</dbReference>
<accession>A0A232EWB8</accession>
<sequence length="207" mass="23884">MLNIGKSHERIIRKLLESRSDLNQRNNIGLTSFNYIPSSCNVNLVRLCIDRYNADLKKMFCQSDYNGRNALSFAAQNVDKGVMDLVVEMRHYHECHTELSAMKSAMIRGTAVTYFCVLTQPLNVVARYSRNQEIVKVFETKKLIQSAYPIYASRLRSKFNAATARRKLIEEFTSVMRRIFEKILSYLTEEDVKLIVGSPISEDIRLT</sequence>
<keyword evidence="2" id="KW-1185">Reference proteome</keyword>
<evidence type="ECO:0000313" key="2">
    <source>
        <dbReference type="Proteomes" id="UP000215335"/>
    </source>
</evidence>
<dbReference type="Gene3D" id="1.25.40.20">
    <property type="entry name" value="Ankyrin repeat-containing domain"/>
    <property type="match status" value="1"/>
</dbReference>
<dbReference type="EMBL" id="NNAY01001885">
    <property type="protein sequence ID" value="OXU22645.1"/>
    <property type="molecule type" value="Genomic_DNA"/>
</dbReference>